<dbReference type="Proteomes" id="UP001187192">
    <property type="component" value="Unassembled WGS sequence"/>
</dbReference>
<dbReference type="AlphaFoldDB" id="A0AA88AAI8"/>
<dbReference type="EMBL" id="BTGU01000025">
    <property type="protein sequence ID" value="GMN47257.1"/>
    <property type="molecule type" value="Genomic_DNA"/>
</dbReference>
<evidence type="ECO:0000313" key="1">
    <source>
        <dbReference type="EMBL" id="GMN47257.1"/>
    </source>
</evidence>
<comment type="caution">
    <text evidence="1">The sequence shown here is derived from an EMBL/GenBank/DDBJ whole genome shotgun (WGS) entry which is preliminary data.</text>
</comment>
<gene>
    <name evidence="1" type="ORF">TIFTF001_016440</name>
</gene>
<sequence length="91" mass="10112">MRCPLLVVAGHVLRHGACPSWPISQVSKAKRLTHQGYMHEDMRCPFLVMAGHRWRVVSALASQVSKARWSVVHVLASQVSKAKSLLTKARA</sequence>
<reference evidence="1" key="1">
    <citation type="submission" date="2023-07" db="EMBL/GenBank/DDBJ databases">
        <title>draft genome sequence of fig (Ficus carica).</title>
        <authorList>
            <person name="Takahashi T."/>
            <person name="Nishimura K."/>
        </authorList>
    </citation>
    <scope>NUCLEOTIDE SEQUENCE</scope>
</reference>
<protein>
    <submittedName>
        <fullName evidence="1">Uncharacterized protein</fullName>
    </submittedName>
</protein>
<name>A0AA88AAI8_FICCA</name>
<evidence type="ECO:0000313" key="2">
    <source>
        <dbReference type="Proteomes" id="UP001187192"/>
    </source>
</evidence>
<organism evidence="1 2">
    <name type="scientific">Ficus carica</name>
    <name type="common">Common fig</name>
    <dbReference type="NCBI Taxonomy" id="3494"/>
    <lineage>
        <taxon>Eukaryota</taxon>
        <taxon>Viridiplantae</taxon>
        <taxon>Streptophyta</taxon>
        <taxon>Embryophyta</taxon>
        <taxon>Tracheophyta</taxon>
        <taxon>Spermatophyta</taxon>
        <taxon>Magnoliopsida</taxon>
        <taxon>eudicotyledons</taxon>
        <taxon>Gunneridae</taxon>
        <taxon>Pentapetalae</taxon>
        <taxon>rosids</taxon>
        <taxon>fabids</taxon>
        <taxon>Rosales</taxon>
        <taxon>Moraceae</taxon>
        <taxon>Ficeae</taxon>
        <taxon>Ficus</taxon>
    </lineage>
</organism>
<keyword evidence="2" id="KW-1185">Reference proteome</keyword>
<proteinExistence type="predicted"/>
<accession>A0AA88AAI8</accession>